<dbReference type="InterPro" id="IPR012675">
    <property type="entry name" value="Beta-grasp_dom_sf"/>
</dbReference>
<dbReference type="PANTHER" id="PTHR44379">
    <property type="entry name" value="OXIDOREDUCTASE WITH IRON-SULFUR SUBUNIT"/>
    <property type="match status" value="1"/>
</dbReference>
<evidence type="ECO:0000313" key="8">
    <source>
        <dbReference type="Proteomes" id="UP000322822"/>
    </source>
</evidence>
<dbReference type="GO" id="GO:0051537">
    <property type="term" value="F:2 iron, 2 sulfur cluster binding"/>
    <property type="evidence" value="ECO:0007669"/>
    <property type="project" value="UniProtKB-KW"/>
</dbReference>
<dbReference type="SUPFAM" id="SSF54292">
    <property type="entry name" value="2Fe-2S ferredoxin-like"/>
    <property type="match status" value="1"/>
</dbReference>
<evidence type="ECO:0000256" key="3">
    <source>
        <dbReference type="ARBA" id="ARBA00023002"/>
    </source>
</evidence>
<keyword evidence="5" id="KW-0411">Iron-sulfur</keyword>
<dbReference type="EMBL" id="CP044065">
    <property type="protein sequence ID" value="QET02132.1"/>
    <property type="molecule type" value="Genomic_DNA"/>
</dbReference>
<dbReference type="OrthoDB" id="9179439at2"/>
<dbReference type="PROSITE" id="PS51085">
    <property type="entry name" value="2FE2S_FER_2"/>
    <property type="match status" value="1"/>
</dbReference>
<evidence type="ECO:0000256" key="5">
    <source>
        <dbReference type="ARBA" id="ARBA00023014"/>
    </source>
</evidence>
<proteinExistence type="predicted"/>
<dbReference type="Gene3D" id="1.10.150.120">
    <property type="entry name" value="[2Fe-2S]-binding domain"/>
    <property type="match status" value="1"/>
</dbReference>
<dbReference type="GO" id="GO:0046872">
    <property type="term" value="F:metal ion binding"/>
    <property type="evidence" value="ECO:0007669"/>
    <property type="project" value="UniProtKB-KW"/>
</dbReference>
<dbReference type="Proteomes" id="UP000322822">
    <property type="component" value="Chromosome 1"/>
</dbReference>
<dbReference type="InterPro" id="IPR036010">
    <property type="entry name" value="2Fe-2S_ferredoxin-like_sf"/>
</dbReference>
<protein>
    <submittedName>
        <fullName evidence="7">(2Fe-2S)-binding protein</fullName>
    </submittedName>
</protein>
<dbReference type="PANTHER" id="PTHR44379:SF8">
    <property type="entry name" value="XANTHINE DEHYDROGENASE IRON-SULFUR-BINDING SUBUNIT XDHC-RELATED"/>
    <property type="match status" value="1"/>
</dbReference>
<evidence type="ECO:0000259" key="6">
    <source>
        <dbReference type="PROSITE" id="PS51085"/>
    </source>
</evidence>
<dbReference type="InterPro" id="IPR006058">
    <property type="entry name" value="2Fe2S_fd_BS"/>
</dbReference>
<dbReference type="InterPro" id="IPR036884">
    <property type="entry name" value="2Fe-2S-bd_dom_sf"/>
</dbReference>
<dbReference type="SUPFAM" id="SSF47741">
    <property type="entry name" value="CO dehydrogenase ISP C-domain like"/>
    <property type="match status" value="1"/>
</dbReference>
<keyword evidence="3" id="KW-0560">Oxidoreductase</keyword>
<gene>
    <name evidence="7" type="ORF">FOB72_08815</name>
</gene>
<evidence type="ECO:0000256" key="2">
    <source>
        <dbReference type="ARBA" id="ARBA00022723"/>
    </source>
</evidence>
<feature type="domain" description="2Fe-2S ferredoxin-type" evidence="6">
    <location>
        <begin position="5"/>
        <end position="81"/>
    </location>
</feature>
<dbReference type="Gene3D" id="3.10.20.30">
    <property type="match status" value="1"/>
</dbReference>
<reference evidence="7 8" key="1">
    <citation type="submission" date="2019-09" db="EMBL/GenBank/DDBJ databases">
        <title>FDA dAtabase for Regulatory Grade micrObial Sequences (FDA-ARGOS): Supporting development and validation of Infectious Disease Dx tests.</title>
        <authorList>
            <person name="Sciortino C."/>
            <person name="Tallon L."/>
            <person name="Sadzewicz L."/>
            <person name="Vavikolanu K."/>
            <person name="Mehta A."/>
            <person name="Aluvathingal J."/>
            <person name="Nadendla S."/>
            <person name="Nandy P."/>
            <person name="Geyer C."/>
            <person name="Yan Y."/>
            <person name="Sichtig H."/>
        </authorList>
    </citation>
    <scope>NUCLEOTIDE SEQUENCE [LARGE SCALE GENOMIC DNA]</scope>
    <source>
        <strain evidence="7 8">FDAARGOS_664</strain>
    </source>
</reference>
<evidence type="ECO:0000313" key="7">
    <source>
        <dbReference type="EMBL" id="QET02132.1"/>
    </source>
</evidence>
<evidence type="ECO:0000256" key="1">
    <source>
        <dbReference type="ARBA" id="ARBA00022714"/>
    </source>
</evidence>
<dbReference type="Pfam" id="PF01799">
    <property type="entry name" value="Fer2_2"/>
    <property type="match status" value="1"/>
</dbReference>
<dbReference type="PROSITE" id="PS00197">
    <property type="entry name" value="2FE2S_FER_1"/>
    <property type="match status" value="1"/>
</dbReference>
<accession>A0A5P2H2C8</accession>
<dbReference type="InterPro" id="IPR001041">
    <property type="entry name" value="2Fe-2S_ferredoxin-type"/>
</dbReference>
<dbReference type="GO" id="GO:0016491">
    <property type="term" value="F:oxidoreductase activity"/>
    <property type="evidence" value="ECO:0007669"/>
    <property type="project" value="UniProtKB-KW"/>
</dbReference>
<dbReference type="InterPro" id="IPR002888">
    <property type="entry name" value="2Fe-2S-bd"/>
</dbReference>
<dbReference type="InterPro" id="IPR051452">
    <property type="entry name" value="Diverse_Oxidoreductases"/>
</dbReference>
<keyword evidence="2" id="KW-0479">Metal-binding</keyword>
<dbReference type="RefSeq" id="WP_150372174.1">
    <property type="nucleotide sequence ID" value="NZ_CP044065.1"/>
</dbReference>
<sequence length="161" mass="17016">MTTTKTINLVLNGTPRAAKADSRLLLVELIRDGLDAKGTRVGCLTGDCGACSVLLDGEVRKACLVLAASIDGNDVRTIEGLDAIEALQRAFISHNAFQCGFCTSGMLVVAADLLRRNPSPTRDEIRHAISGNLCRCTAYEPIVEAIHHAAHDGDDGTVSVS</sequence>
<organism evidence="7 8">
    <name type="scientific">Cupriavidus pauculus</name>
    <dbReference type="NCBI Taxonomy" id="82633"/>
    <lineage>
        <taxon>Bacteria</taxon>
        <taxon>Pseudomonadati</taxon>
        <taxon>Pseudomonadota</taxon>
        <taxon>Betaproteobacteria</taxon>
        <taxon>Burkholderiales</taxon>
        <taxon>Burkholderiaceae</taxon>
        <taxon>Cupriavidus</taxon>
    </lineage>
</organism>
<evidence type="ECO:0000256" key="4">
    <source>
        <dbReference type="ARBA" id="ARBA00023004"/>
    </source>
</evidence>
<keyword evidence="1" id="KW-0001">2Fe-2S</keyword>
<name>A0A5P2H2C8_9BURK</name>
<keyword evidence="4" id="KW-0408">Iron</keyword>
<dbReference type="FunFam" id="1.10.150.120:FF:000003">
    <property type="entry name" value="Carbon monoxide dehydrogenase, small subunit"/>
    <property type="match status" value="1"/>
</dbReference>
<dbReference type="AlphaFoldDB" id="A0A5P2H2C8"/>